<evidence type="ECO:0000313" key="8">
    <source>
        <dbReference type="Proteomes" id="UP000799537"/>
    </source>
</evidence>
<protein>
    <recommendedName>
        <fullName evidence="6">Ubiquitin-like protease family profile domain-containing protein</fullName>
    </recommendedName>
</protein>
<dbReference type="InterPro" id="IPR044613">
    <property type="entry name" value="Nep1/2-like"/>
</dbReference>
<comment type="similarity">
    <text evidence="1">Belongs to the peptidase C48 family.</text>
</comment>
<dbReference type="InterPro" id="IPR003653">
    <property type="entry name" value="Peptidase_C48_C"/>
</dbReference>
<gene>
    <name evidence="7" type="ORF">M409DRAFT_65454</name>
</gene>
<evidence type="ECO:0000256" key="1">
    <source>
        <dbReference type="ARBA" id="ARBA00005234"/>
    </source>
</evidence>
<dbReference type="Pfam" id="PF02902">
    <property type="entry name" value="Peptidase_C48"/>
    <property type="match status" value="1"/>
</dbReference>
<dbReference type="Proteomes" id="UP000799537">
    <property type="component" value="Unassembled WGS sequence"/>
</dbReference>
<feature type="domain" description="Ubiquitin-like protease family profile" evidence="6">
    <location>
        <begin position="47"/>
        <end position="198"/>
    </location>
</feature>
<reference evidence="7" key="1">
    <citation type="journal article" date="2020" name="Stud. Mycol.">
        <title>101 Dothideomycetes genomes: a test case for predicting lifestyles and emergence of pathogens.</title>
        <authorList>
            <person name="Haridas S."/>
            <person name="Albert R."/>
            <person name="Binder M."/>
            <person name="Bloem J."/>
            <person name="Labutti K."/>
            <person name="Salamov A."/>
            <person name="Andreopoulos B."/>
            <person name="Baker S."/>
            <person name="Barry K."/>
            <person name="Bills G."/>
            <person name="Bluhm B."/>
            <person name="Cannon C."/>
            <person name="Castanera R."/>
            <person name="Culley D."/>
            <person name="Daum C."/>
            <person name="Ezra D."/>
            <person name="Gonzalez J."/>
            <person name="Henrissat B."/>
            <person name="Kuo A."/>
            <person name="Liang C."/>
            <person name="Lipzen A."/>
            <person name="Lutzoni F."/>
            <person name="Magnuson J."/>
            <person name="Mondo S."/>
            <person name="Nolan M."/>
            <person name="Ohm R."/>
            <person name="Pangilinan J."/>
            <person name="Park H.-J."/>
            <person name="Ramirez L."/>
            <person name="Alfaro M."/>
            <person name="Sun H."/>
            <person name="Tritt A."/>
            <person name="Yoshinaga Y."/>
            <person name="Zwiers L.-H."/>
            <person name="Turgeon B."/>
            <person name="Goodwin S."/>
            <person name="Spatafora J."/>
            <person name="Crous P."/>
            <person name="Grigoriev I."/>
        </authorList>
    </citation>
    <scope>NUCLEOTIDE SEQUENCE</scope>
    <source>
        <strain evidence="7">ATCC 36951</strain>
    </source>
</reference>
<evidence type="ECO:0000256" key="5">
    <source>
        <dbReference type="SAM" id="MobiDB-lite"/>
    </source>
</evidence>
<dbReference type="AlphaFoldDB" id="A0A6A6CMX6"/>
<dbReference type="OrthoDB" id="3650307at2759"/>
<evidence type="ECO:0000256" key="2">
    <source>
        <dbReference type="ARBA" id="ARBA00022670"/>
    </source>
</evidence>
<dbReference type="GO" id="GO:0008234">
    <property type="term" value="F:cysteine-type peptidase activity"/>
    <property type="evidence" value="ECO:0007669"/>
    <property type="project" value="UniProtKB-KW"/>
</dbReference>
<dbReference type="RefSeq" id="XP_033669394.1">
    <property type="nucleotide sequence ID" value="XM_033816519.1"/>
</dbReference>
<evidence type="ECO:0000256" key="4">
    <source>
        <dbReference type="ARBA" id="ARBA00022807"/>
    </source>
</evidence>
<proteinExistence type="inferred from homology"/>
<dbReference type="GO" id="GO:0006508">
    <property type="term" value="P:proteolysis"/>
    <property type="evidence" value="ECO:0007669"/>
    <property type="project" value="UniProtKB-KW"/>
</dbReference>
<dbReference type="PANTHER" id="PTHR46468:SF1">
    <property type="entry name" value="SENTRIN-SPECIFIC PROTEASE 8"/>
    <property type="match status" value="1"/>
</dbReference>
<accession>A0A6A6CMX6</accession>
<dbReference type="GeneID" id="54569791"/>
<evidence type="ECO:0000313" key="7">
    <source>
        <dbReference type="EMBL" id="KAF2168505.1"/>
    </source>
</evidence>
<dbReference type="GO" id="GO:0019784">
    <property type="term" value="F:deNEDDylase activity"/>
    <property type="evidence" value="ECO:0007669"/>
    <property type="project" value="InterPro"/>
</dbReference>
<evidence type="ECO:0000256" key="3">
    <source>
        <dbReference type="ARBA" id="ARBA00022801"/>
    </source>
</evidence>
<dbReference type="InterPro" id="IPR038765">
    <property type="entry name" value="Papain-like_cys_pep_sf"/>
</dbReference>
<dbReference type="PANTHER" id="PTHR46468">
    <property type="entry name" value="SENTRIN-SPECIFIC PROTEASE 8"/>
    <property type="match status" value="1"/>
</dbReference>
<keyword evidence="4" id="KW-0788">Thiol protease</keyword>
<feature type="compositionally biased region" description="Low complexity" evidence="5">
    <location>
        <begin position="27"/>
        <end position="41"/>
    </location>
</feature>
<keyword evidence="8" id="KW-1185">Reference proteome</keyword>
<dbReference type="EMBL" id="ML993590">
    <property type="protein sequence ID" value="KAF2168505.1"/>
    <property type="molecule type" value="Genomic_DNA"/>
</dbReference>
<keyword evidence="2" id="KW-0645">Protease</keyword>
<dbReference type="PROSITE" id="PS50600">
    <property type="entry name" value="ULP_PROTEASE"/>
    <property type="match status" value="1"/>
</dbReference>
<dbReference type="GO" id="GO:0000338">
    <property type="term" value="P:protein deneddylation"/>
    <property type="evidence" value="ECO:0007669"/>
    <property type="project" value="TreeGrafter"/>
</dbReference>
<feature type="region of interest" description="Disordered" evidence="5">
    <location>
        <begin position="1"/>
        <end position="42"/>
    </location>
</feature>
<organism evidence="7 8">
    <name type="scientific">Zasmidium cellare ATCC 36951</name>
    <dbReference type="NCBI Taxonomy" id="1080233"/>
    <lineage>
        <taxon>Eukaryota</taxon>
        <taxon>Fungi</taxon>
        <taxon>Dikarya</taxon>
        <taxon>Ascomycota</taxon>
        <taxon>Pezizomycotina</taxon>
        <taxon>Dothideomycetes</taxon>
        <taxon>Dothideomycetidae</taxon>
        <taxon>Mycosphaerellales</taxon>
        <taxon>Mycosphaerellaceae</taxon>
        <taxon>Zasmidium</taxon>
    </lineage>
</organism>
<sequence length="272" mass="30379">MATTLDRSSSDAPHRRKSSSLMKIFRTNSSSSENTASTHPSFSYNNVRLSRKDYDAIKGETLTDNAVDFWQEHLEHTMIKGNPKFTLLRPLRSQLLQDSSDPAALKAALPDLTTTMHVFVPLRSPSNHWSLLLVSPIDKLACHYDPFRGRNLKLASKVTHRISEHLDTKPTFLDVPDTPEVTSDKDSGVYVCIFMQHLITKLMETLVSQKIDATLQMKAIDVKATRKSMVKVVEENMKSKEKAKTPSATSALNRAFAYPYVGSVKGGLETKG</sequence>
<keyword evidence="3" id="KW-0378">Hydrolase</keyword>
<dbReference type="SUPFAM" id="SSF54001">
    <property type="entry name" value="Cysteine proteinases"/>
    <property type="match status" value="1"/>
</dbReference>
<dbReference type="Gene3D" id="3.40.395.10">
    <property type="entry name" value="Adenoviral Proteinase, Chain A"/>
    <property type="match status" value="1"/>
</dbReference>
<evidence type="ECO:0000259" key="6">
    <source>
        <dbReference type="PROSITE" id="PS50600"/>
    </source>
</evidence>
<name>A0A6A6CMX6_ZASCE</name>